<dbReference type="GO" id="GO:0005739">
    <property type="term" value="C:mitochondrion"/>
    <property type="evidence" value="ECO:0007669"/>
    <property type="project" value="UniProtKB-ARBA"/>
</dbReference>
<dbReference type="Pfam" id="PF00961">
    <property type="entry name" value="LAGLIDADG_1"/>
    <property type="match status" value="2"/>
</dbReference>
<dbReference type="GO" id="GO:0004519">
    <property type="term" value="F:endonuclease activity"/>
    <property type="evidence" value="ECO:0007669"/>
    <property type="project" value="InterPro"/>
</dbReference>
<dbReference type="AlphaFoldDB" id="A0A4D6FHK2"/>
<dbReference type="InterPro" id="IPR027434">
    <property type="entry name" value="Homing_endonucl"/>
</dbReference>
<dbReference type="InterPro" id="IPR004860">
    <property type="entry name" value="LAGLIDADG_dom"/>
</dbReference>
<comment type="function">
    <text evidence="1">Mitochondrial DNA endonuclease involved in intron homing.</text>
</comment>
<name>A0A4D6FHK2_9AGAR</name>
<dbReference type="SUPFAM" id="SSF55608">
    <property type="entry name" value="Homing endonucleases"/>
    <property type="match status" value="2"/>
</dbReference>
<reference evidence="3" key="1">
    <citation type="journal article" date="2019" name="BMC Genomics">
        <title>Mobile genetic elements explain size variation in the mitochondrial genomes of four closely-related Armillaria species.</title>
        <authorList>
            <person name="Kolesnikova A.I."/>
            <person name="Putintseva Y.A."/>
            <person name="Simonov E.P."/>
            <person name="Biriukov V.V."/>
            <person name="Oreshkova N.V."/>
            <person name="Pavlov I.N."/>
            <person name="Sharov V.V."/>
            <person name="Kuzmin D.A."/>
            <person name="Anderson J.B."/>
            <person name="Krutovsky K.V."/>
        </authorList>
    </citation>
    <scope>NUCLEOTIDE SEQUENCE [LARGE SCALE GENOMIC DNA]</scope>
</reference>
<accession>A0A4D6FHK2</accession>
<feature type="domain" description="Homing endonuclease LAGLIDADG" evidence="2">
    <location>
        <begin position="187"/>
        <end position="273"/>
    </location>
</feature>
<dbReference type="RefSeq" id="YP_009631643.1">
    <property type="nucleotide sequence ID" value="NC_042230.1"/>
</dbReference>
<evidence type="ECO:0000256" key="1">
    <source>
        <dbReference type="ARBA" id="ARBA00002670"/>
    </source>
</evidence>
<sequence>MLSNASLDIAFHDMNFIEQCSLVPFLSHTIKKNDFRKVIDDEYIKMFWVGLMEGDGSIQVNHWRKKSLQYRLIIKLSSLPSNYNMLIKIAKVTGGTVRKSGNFVIWVVDDKKKVQELIKIFDKYPLLSSKKTCQLAFLKKCLIENSMDFYLTNRDSKFEDQKGFINTMEESIENKTFTLPIHFHAWLSGFIEAEGCFSIRQSNNHSFSIGQNDDFYLLILIKQYFNVINKVRNTKANFYLLEIYKKEALKKILSHCTDFPLLGEKAESLKRFQTKI</sequence>
<proteinExistence type="predicted"/>
<dbReference type="EMBL" id="MH407470">
    <property type="protein sequence ID" value="QCB16423.1"/>
    <property type="molecule type" value="Genomic_DNA"/>
</dbReference>
<dbReference type="InterPro" id="IPR051289">
    <property type="entry name" value="LAGLIDADG_Endonuclease"/>
</dbReference>
<dbReference type="PANTHER" id="PTHR36181:SF2">
    <property type="entry name" value="INTRON-ENCODED ENDONUCLEASE AI3-RELATED"/>
    <property type="match status" value="1"/>
</dbReference>
<gene>
    <name evidence="3" type="primary">oi8cox1</name>
</gene>
<dbReference type="PANTHER" id="PTHR36181">
    <property type="entry name" value="INTRON-ENCODED ENDONUCLEASE AI3-RELATED"/>
    <property type="match status" value="1"/>
</dbReference>
<protein>
    <recommendedName>
        <fullName evidence="2">Homing endonuclease LAGLIDADG domain-containing protein</fullName>
    </recommendedName>
</protein>
<dbReference type="Gene3D" id="3.10.28.10">
    <property type="entry name" value="Homing endonucleases"/>
    <property type="match status" value="2"/>
</dbReference>
<dbReference type="GeneID" id="40135582"/>
<organism evidence="3">
    <name type="scientific">Armillaria borealis</name>
    <dbReference type="NCBI Taxonomy" id="47425"/>
    <lineage>
        <taxon>Eukaryota</taxon>
        <taxon>Fungi</taxon>
        <taxon>Dikarya</taxon>
        <taxon>Basidiomycota</taxon>
        <taxon>Agaricomycotina</taxon>
        <taxon>Agaricomycetes</taxon>
        <taxon>Agaricomycetidae</taxon>
        <taxon>Agaricales</taxon>
        <taxon>Marasmiineae</taxon>
        <taxon>Physalacriaceae</taxon>
        <taxon>Armillaria</taxon>
    </lineage>
</organism>
<geneLocation type="mitochondrion" evidence="3"/>
<evidence type="ECO:0000313" key="3">
    <source>
        <dbReference type="EMBL" id="QCB16423.1"/>
    </source>
</evidence>
<keyword evidence="3" id="KW-0496">Mitochondrion</keyword>
<evidence type="ECO:0000259" key="2">
    <source>
        <dbReference type="Pfam" id="PF00961"/>
    </source>
</evidence>
<feature type="domain" description="Homing endonuclease LAGLIDADG" evidence="2">
    <location>
        <begin position="48"/>
        <end position="139"/>
    </location>
</feature>